<proteinExistence type="predicted"/>
<protein>
    <submittedName>
        <fullName evidence="1">Phage Gp37/Gp68 family protein</fullName>
    </submittedName>
</protein>
<evidence type="ECO:0000313" key="2">
    <source>
        <dbReference type="Proteomes" id="UP000281647"/>
    </source>
</evidence>
<dbReference type="EMBL" id="RKST01000008">
    <property type="protein sequence ID" value="RUM97883.1"/>
    <property type="molecule type" value="Genomic_DNA"/>
</dbReference>
<reference evidence="1 2" key="1">
    <citation type="submission" date="2018-11" db="EMBL/GenBank/DDBJ databases">
        <title>Pseudaminobacter arsenicus sp. nov., an arsenic-resistant bacterium isolated from arsenic-rich aquifers.</title>
        <authorList>
            <person name="Mu Y."/>
        </authorList>
    </citation>
    <scope>NUCLEOTIDE SEQUENCE [LARGE SCALE GENOMIC DNA]</scope>
    <source>
        <strain evidence="1 2">CB3</strain>
    </source>
</reference>
<dbReference type="InterPro" id="IPR011101">
    <property type="entry name" value="DUF5131"/>
</dbReference>
<keyword evidence="2" id="KW-1185">Reference proteome</keyword>
<comment type="caution">
    <text evidence="1">The sequence shown here is derived from an EMBL/GenBank/DDBJ whole genome shotgun (WGS) entry which is preliminary data.</text>
</comment>
<dbReference type="Pfam" id="PF07505">
    <property type="entry name" value="DUF5131"/>
    <property type="match status" value="1"/>
</dbReference>
<dbReference type="AlphaFoldDB" id="A0A432V725"/>
<name>A0A432V725_9HYPH</name>
<dbReference type="OrthoDB" id="9787478at2"/>
<organism evidence="1 2">
    <name type="scientific">Borborobacter arsenicus</name>
    <dbReference type="NCBI Taxonomy" id="1851146"/>
    <lineage>
        <taxon>Bacteria</taxon>
        <taxon>Pseudomonadati</taxon>
        <taxon>Pseudomonadota</taxon>
        <taxon>Alphaproteobacteria</taxon>
        <taxon>Hyphomicrobiales</taxon>
        <taxon>Phyllobacteriaceae</taxon>
        <taxon>Borborobacter</taxon>
    </lineage>
</organism>
<evidence type="ECO:0000313" key="1">
    <source>
        <dbReference type="EMBL" id="RUM97883.1"/>
    </source>
</evidence>
<accession>A0A432V725</accession>
<dbReference type="Proteomes" id="UP000281647">
    <property type="component" value="Unassembled WGS sequence"/>
</dbReference>
<dbReference type="RefSeq" id="WP_128626754.1">
    <property type="nucleotide sequence ID" value="NZ_RKST01000008.1"/>
</dbReference>
<gene>
    <name evidence="1" type="ORF">EET67_09700</name>
</gene>
<sequence length="374" mass="42428">MAEHSTIEWTDATWNPITGCSVVSPGCTNCYAMRLAGTRLKHIPSRKGLTRDSKAGPVWTGEVRLNSEWLDQPLRWKKPGRIFVCAHGDLFAEGVPDEWIDQVFAVMALAPQHTFQVLTKRAARMREYITARLNNSRLRLQIVGTMNMMGAGATRPIGYRMWPLPNVWLGVSTEDQQRADERVPELLATPAAIRFVSAEPLLGPIQFDDFCNGYKFIDALRGNWWHDNPDGPNPISRGHEKLDWIIAGGESGKDARPMHPDWPRQIRDQCTEAGTAFFFKQWGAWQIAEEIEQAEGIPHHWRFPDGDEFHIVSDGHDIIMCEAQDSRTPKRIWRDYWADGHGNLAKRCGKKTAGRLLDGVEHNGMPEIREVPFS</sequence>